<accession>A0AA95KP91</accession>
<dbReference type="NCBIfam" id="TIGR03902">
    <property type="entry name" value="rhom_GG_sort"/>
    <property type="match status" value="1"/>
</dbReference>
<evidence type="ECO:0000256" key="4">
    <source>
        <dbReference type="ARBA" id="ARBA00023136"/>
    </source>
</evidence>
<proteinExistence type="predicted"/>
<dbReference type="InterPro" id="IPR022764">
    <property type="entry name" value="Peptidase_S54_rhomboid_dom"/>
</dbReference>
<feature type="transmembrane region" description="Helical" evidence="5">
    <location>
        <begin position="138"/>
        <end position="157"/>
    </location>
</feature>
<name>A0AA95KP91_9GAMM</name>
<dbReference type="InterPro" id="IPR035952">
    <property type="entry name" value="Rhomboid-like_sf"/>
</dbReference>
<dbReference type="SUPFAM" id="SSF144091">
    <property type="entry name" value="Rhomboid-like"/>
    <property type="match status" value="1"/>
</dbReference>
<evidence type="ECO:0000256" key="2">
    <source>
        <dbReference type="ARBA" id="ARBA00022692"/>
    </source>
</evidence>
<sequence length="199" mass="22390">MLHTLDISKPTRQCVNTCIIAIIFTVLLPLLQFFHDELLYHRHWIVAGEYWRIWSGSLVHTNFWHLALNLAGLWLLAFIAPLPFSKSIQLIQIAFLTSCVGAGLWWLNPEWVWYAGFSGTLYGLFMLGGIHLLQQRDWLMAALILLGLGGKTVWDWWSGGESASASLIEAPVIYAAHLYGMAGSLLLSIPTLLSNLSKR</sequence>
<feature type="transmembrane region" description="Helical" evidence="5">
    <location>
        <begin position="113"/>
        <end position="133"/>
    </location>
</feature>
<feature type="transmembrane region" description="Helical" evidence="5">
    <location>
        <begin position="90"/>
        <end position="107"/>
    </location>
</feature>
<evidence type="ECO:0000256" key="5">
    <source>
        <dbReference type="SAM" id="Phobius"/>
    </source>
</evidence>
<dbReference type="Pfam" id="PF01694">
    <property type="entry name" value="Rhomboid"/>
    <property type="match status" value="1"/>
</dbReference>
<feature type="transmembrane region" description="Helical" evidence="5">
    <location>
        <begin position="14"/>
        <end position="34"/>
    </location>
</feature>
<dbReference type="GO" id="GO:0004252">
    <property type="term" value="F:serine-type endopeptidase activity"/>
    <property type="evidence" value="ECO:0007669"/>
    <property type="project" value="InterPro"/>
</dbReference>
<dbReference type="KEGG" id="tput:QJT81_19515"/>
<dbReference type="AlphaFoldDB" id="A0AA95KP91"/>
<comment type="subcellular location">
    <subcellularLocation>
        <location evidence="1">Membrane</location>
        <topology evidence="1">Multi-pass membrane protein</topology>
    </subcellularLocation>
</comment>
<feature type="transmembrane region" description="Helical" evidence="5">
    <location>
        <begin position="63"/>
        <end position="83"/>
    </location>
</feature>
<keyword evidence="4 5" id="KW-0472">Membrane</keyword>
<evidence type="ECO:0000256" key="3">
    <source>
        <dbReference type="ARBA" id="ARBA00022989"/>
    </source>
</evidence>
<feature type="domain" description="Peptidase S54 rhomboid" evidence="6">
    <location>
        <begin position="48"/>
        <end position="190"/>
    </location>
</feature>
<evidence type="ECO:0000259" key="6">
    <source>
        <dbReference type="Pfam" id="PF01694"/>
    </source>
</evidence>
<dbReference type="GO" id="GO:0016020">
    <property type="term" value="C:membrane"/>
    <property type="evidence" value="ECO:0007669"/>
    <property type="project" value="UniProtKB-SubCell"/>
</dbReference>
<dbReference type="EC" id="3.4.21.-" evidence="7"/>
<keyword evidence="3 5" id="KW-1133">Transmembrane helix</keyword>
<keyword evidence="2 5" id="KW-0812">Transmembrane</keyword>
<gene>
    <name evidence="7" type="primary">rrtA</name>
    <name evidence="7" type="ORF">QJT81_19515</name>
</gene>
<protein>
    <submittedName>
        <fullName evidence="7">Rhombosortase</fullName>
        <ecNumber evidence="7">3.4.21.-</ecNumber>
    </submittedName>
</protein>
<evidence type="ECO:0000313" key="7">
    <source>
        <dbReference type="EMBL" id="WGZ93948.1"/>
    </source>
</evidence>
<evidence type="ECO:0000256" key="1">
    <source>
        <dbReference type="ARBA" id="ARBA00004141"/>
    </source>
</evidence>
<keyword evidence="7" id="KW-0378">Hydrolase</keyword>
<reference evidence="7" key="2">
    <citation type="submission" date="2023-04" db="EMBL/GenBank/DDBJ databases">
        <authorList>
            <person name="Beletskiy A.V."/>
            <person name="Mardanov A.V."/>
            <person name="Ravin N.V."/>
        </authorList>
    </citation>
    <scope>NUCLEOTIDE SEQUENCE</scope>
    <source>
        <strain evidence="7">GKL-02</strain>
    </source>
</reference>
<dbReference type="EMBL" id="CP124756">
    <property type="protein sequence ID" value="WGZ93948.1"/>
    <property type="molecule type" value="Genomic_DNA"/>
</dbReference>
<dbReference type="Proteomes" id="UP001301326">
    <property type="component" value="Chromosome"/>
</dbReference>
<feature type="transmembrane region" description="Helical" evidence="5">
    <location>
        <begin position="172"/>
        <end position="193"/>
    </location>
</feature>
<dbReference type="Gene3D" id="1.20.1540.10">
    <property type="entry name" value="Rhomboid-like"/>
    <property type="match status" value="1"/>
</dbReference>
<reference evidence="7" key="1">
    <citation type="journal article" date="2023" name="Int. J. Mol. Sci.">
        <title>Metagenomics Revealed a New Genus 'Candidatus Thiocaldithrix dubininis' gen. nov., sp. nov. and a New Species 'Candidatus Thiothrix putei' sp. nov. in the Family Thiotrichaceae, Some Members of Which Have Traits of Both Na+- and H+-Motive Energetics.</title>
        <authorList>
            <person name="Ravin N.V."/>
            <person name="Muntyan M.S."/>
            <person name="Smolyakov D.D."/>
            <person name="Rudenko T.S."/>
            <person name="Beletsky A.V."/>
            <person name="Mardanov A.V."/>
            <person name="Grabovich M.Y."/>
        </authorList>
    </citation>
    <scope>NUCLEOTIDE SEQUENCE</scope>
    <source>
        <strain evidence="7">GKL-02</strain>
    </source>
</reference>
<dbReference type="InterPro" id="IPR023826">
    <property type="entry name" value="Rhom-like_SP_proteobac"/>
</dbReference>
<organism evidence="7">
    <name type="scientific">Candidatus Thiothrix putei</name>
    <dbReference type="NCBI Taxonomy" id="3080811"/>
    <lineage>
        <taxon>Bacteria</taxon>
        <taxon>Pseudomonadati</taxon>
        <taxon>Pseudomonadota</taxon>
        <taxon>Gammaproteobacteria</taxon>
        <taxon>Thiotrichales</taxon>
        <taxon>Thiotrichaceae</taxon>
        <taxon>Thiothrix</taxon>
    </lineage>
</organism>